<keyword evidence="3" id="KW-1185">Reference proteome</keyword>
<sequence length="204" mass="23645">MKVKTEIWAGHEIRFVEKEPGEWWAVLADIANALSLDAKEIRRRLEKDVVSKHPLETPGGKQEMLIVNEYGVYETVFESRKKEAKEFKRWVFKMLKTLRQASGLEGFQVFRLLDKEHQKEAMSKLSRSLEQPKRISFIKANSIANKAISTKYGYGKMIKKKDMTPDMLIERQPILDDTVNLMGVVEKFGLDISVSDQVYKKHVN</sequence>
<name>A0A443IMN3_9BACI</name>
<reference evidence="2" key="1">
    <citation type="submission" date="2018-12" db="EMBL/GenBank/DDBJ databases">
        <authorList>
            <person name="Sun L."/>
            <person name="Chen Z."/>
        </authorList>
    </citation>
    <scope>NUCLEOTIDE SEQUENCE [LARGE SCALE GENOMIC DNA]</scope>
    <source>
        <strain evidence="2">DSM 16012</strain>
    </source>
</reference>
<comment type="caution">
    <text evidence="2">The sequence shown here is derived from an EMBL/GenBank/DDBJ whole genome shotgun (WGS) entry which is preliminary data.</text>
</comment>
<dbReference type="AlphaFoldDB" id="A0A443IMN3"/>
<dbReference type="RefSeq" id="WP_120074602.1">
    <property type="nucleotide sequence ID" value="NZ_CP126113.1"/>
</dbReference>
<dbReference type="PROSITE" id="PS51750">
    <property type="entry name" value="BRO_N"/>
    <property type="match status" value="1"/>
</dbReference>
<evidence type="ECO:0000259" key="1">
    <source>
        <dbReference type="PROSITE" id="PS51750"/>
    </source>
</evidence>
<dbReference type="InterPro" id="IPR003497">
    <property type="entry name" value="BRO_N_domain"/>
</dbReference>
<dbReference type="OrthoDB" id="9812611at2"/>
<accession>A0A443IMN3</accession>
<proteinExistence type="predicted"/>
<dbReference type="Pfam" id="PF02498">
    <property type="entry name" value="Bro-N"/>
    <property type="match status" value="1"/>
</dbReference>
<protein>
    <submittedName>
        <fullName evidence="2">Phage repressor protein</fullName>
    </submittedName>
</protein>
<dbReference type="Proteomes" id="UP000273811">
    <property type="component" value="Unassembled WGS sequence"/>
</dbReference>
<dbReference type="SMART" id="SM01040">
    <property type="entry name" value="Bro-N"/>
    <property type="match status" value="1"/>
</dbReference>
<dbReference type="PANTHER" id="PTHR36180:SF2">
    <property type="entry name" value="BRO FAMILY PROTEIN"/>
    <property type="match status" value="1"/>
</dbReference>
<organism evidence="2 3">
    <name type="scientific">Siminovitchia fortis</name>
    <dbReference type="NCBI Taxonomy" id="254758"/>
    <lineage>
        <taxon>Bacteria</taxon>
        <taxon>Bacillati</taxon>
        <taxon>Bacillota</taxon>
        <taxon>Bacilli</taxon>
        <taxon>Bacillales</taxon>
        <taxon>Bacillaceae</taxon>
        <taxon>Siminovitchia</taxon>
    </lineage>
</organism>
<dbReference type="PANTHER" id="PTHR36180">
    <property type="entry name" value="DNA-BINDING PROTEIN-RELATED-RELATED"/>
    <property type="match status" value="1"/>
</dbReference>
<feature type="domain" description="Bro-N" evidence="1">
    <location>
        <begin position="10"/>
        <end position="102"/>
    </location>
</feature>
<gene>
    <name evidence="2" type="ORF">D4N35_013665</name>
</gene>
<evidence type="ECO:0000313" key="2">
    <source>
        <dbReference type="EMBL" id="RWR06709.1"/>
    </source>
</evidence>
<dbReference type="EMBL" id="QYTU02000034">
    <property type="protein sequence ID" value="RWR06709.1"/>
    <property type="molecule type" value="Genomic_DNA"/>
</dbReference>
<evidence type="ECO:0000313" key="3">
    <source>
        <dbReference type="Proteomes" id="UP000273811"/>
    </source>
</evidence>